<sequence length="62" mass="7405">MLPAWASPISLSPGFLKHSCVLVFFMDCFLDAQNLFFMVFPKFLYWLLLDQNFISLNFLRFY</sequence>
<dbReference type="AlphaFoldDB" id="A0A2C9WHP6"/>
<reference evidence="1" key="1">
    <citation type="submission" date="2016-02" db="EMBL/GenBank/DDBJ databases">
        <title>WGS assembly of Manihot esculenta.</title>
        <authorList>
            <person name="Bredeson J.V."/>
            <person name="Prochnik S.E."/>
            <person name="Lyons J.B."/>
            <person name="Schmutz J."/>
            <person name="Grimwood J."/>
            <person name="Vrebalov J."/>
            <person name="Bart R.S."/>
            <person name="Amuge T."/>
            <person name="Ferguson M.E."/>
            <person name="Green R."/>
            <person name="Putnam N."/>
            <person name="Stites J."/>
            <person name="Rounsley S."/>
            <person name="Rokhsar D.S."/>
        </authorList>
    </citation>
    <scope>NUCLEOTIDE SEQUENCE [LARGE SCALE GENOMIC DNA]</scope>
    <source>
        <tissue evidence="1">Leaf</tissue>
    </source>
</reference>
<protein>
    <submittedName>
        <fullName evidence="1">Uncharacterized protein</fullName>
    </submittedName>
</protein>
<evidence type="ECO:0000313" key="1">
    <source>
        <dbReference type="EMBL" id="OAY59622.1"/>
    </source>
</evidence>
<accession>A0A2C9WHP6</accession>
<dbReference type="EMBL" id="CM004387">
    <property type="protein sequence ID" value="OAY59622.1"/>
    <property type="molecule type" value="Genomic_DNA"/>
</dbReference>
<proteinExistence type="predicted"/>
<organism evidence="1">
    <name type="scientific">Manihot esculenta</name>
    <name type="common">Cassava</name>
    <name type="synonym">Jatropha manihot</name>
    <dbReference type="NCBI Taxonomy" id="3983"/>
    <lineage>
        <taxon>Eukaryota</taxon>
        <taxon>Viridiplantae</taxon>
        <taxon>Streptophyta</taxon>
        <taxon>Embryophyta</taxon>
        <taxon>Tracheophyta</taxon>
        <taxon>Spermatophyta</taxon>
        <taxon>Magnoliopsida</taxon>
        <taxon>eudicotyledons</taxon>
        <taxon>Gunneridae</taxon>
        <taxon>Pentapetalae</taxon>
        <taxon>rosids</taxon>
        <taxon>fabids</taxon>
        <taxon>Malpighiales</taxon>
        <taxon>Euphorbiaceae</taxon>
        <taxon>Crotonoideae</taxon>
        <taxon>Manihoteae</taxon>
        <taxon>Manihot</taxon>
    </lineage>
</organism>
<name>A0A2C9WHP6_MANES</name>
<gene>
    <name evidence="1" type="ORF">MANES_01G045800</name>
</gene>